<evidence type="ECO:0000313" key="5">
    <source>
        <dbReference type="EMBL" id="SAM07769.1"/>
    </source>
</evidence>
<dbReference type="STRING" id="4829.A0A168S3U3"/>
<evidence type="ECO:0000256" key="3">
    <source>
        <dbReference type="SAM" id="MobiDB-lite"/>
    </source>
</evidence>
<feature type="domain" description="HMG box" evidence="4">
    <location>
        <begin position="68"/>
        <end position="136"/>
    </location>
</feature>
<keyword evidence="6" id="KW-1185">Reference proteome</keyword>
<dbReference type="EMBL" id="LT554852">
    <property type="protein sequence ID" value="SAM07769.1"/>
    <property type="molecule type" value="Genomic_DNA"/>
</dbReference>
<keyword evidence="1 2" id="KW-0238">DNA-binding</keyword>
<dbReference type="PANTHER" id="PTHR48112:SF22">
    <property type="entry name" value="MITOCHONDRIAL TRANSCRIPTION FACTOR A, ISOFORM B"/>
    <property type="match status" value="1"/>
</dbReference>
<dbReference type="OrthoDB" id="1919336at2759"/>
<keyword evidence="2" id="KW-0539">Nucleus</keyword>
<dbReference type="PROSITE" id="PS50118">
    <property type="entry name" value="HMG_BOX_2"/>
    <property type="match status" value="1"/>
</dbReference>
<reference evidence="5" key="1">
    <citation type="submission" date="2016-04" db="EMBL/GenBank/DDBJ databases">
        <authorList>
            <person name="Evans L.H."/>
            <person name="Alamgir A."/>
            <person name="Owens N."/>
            <person name="Weber N.D."/>
            <person name="Virtaneva K."/>
            <person name="Barbian K."/>
            <person name="Babar A."/>
            <person name="Rosenke K."/>
        </authorList>
    </citation>
    <scope>NUCLEOTIDE SEQUENCE [LARGE SCALE GENOMIC DNA]</scope>
    <source>
        <strain evidence="5">CBS 101.48</strain>
    </source>
</reference>
<dbReference type="Proteomes" id="UP000078561">
    <property type="component" value="Unassembled WGS sequence"/>
</dbReference>
<sequence>MSPTKRKTTDTRIPELCHEISKKFAILADLMDETDMPETLVSTLTGLAEDIGATNSKRRRVPKDPLAPHRNLTSYIHFTNEVRPGIVKDSPNIAPRDVARLLGVKWRALSEKQRDKYDKIAKEDFLRYKQEMADYKSGTKTDSAIAKSEPSTNNSLPSNESDEEDELSSVNGDGKSPAFENQKSADNEDDDSDSSDSDSSDSDSSDTSEASDSSDED</sequence>
<evidence type="ECO:0000259" key="4">
    <source>
        <dbReference type="PROSITE" id="PS50118"/>
    </source>
</evidence>
<feature type="DNA-binding region" description="HMG box" evidence="2">
    <location>
        <begin position="68"/>
        <end position="136"/>
    </location>
</feature>
<dbReference type="Pfam" id="PF00505">
    <property type="entry name" value="HMG_box"/>
    <property type="match status" value="1"/>
</dbReference>
<dbReference type="InParanoid" id="A0A168S3U3"/>
<dbReference type="InterPro" id="IPR036910">
    <property type="entry name" value="HMG_box_dom_sf"/>
</dbReference>
<protein>
    <recommendedName>
        <fullName evidence="4">HMG box domain-containing protein</fullName>
    </recommendedName>
</protein>
<dbReference type="Gene3D" id="1.10.30.10">
    <property type="entry name" value="High mobility group box domain"/>
    <property type="match status" value="1"/>
</dbReference>
<dbReference type="OMA" id="PAFENQK"/>
<gene>
    <name evidence="5" type="primary">ABSGL_13426.1 scaffold 14161</name>
</gene>
<feature type="region of interest" description="Disordered" evidence="3">
    <location>
        <begin position="136"/>
        <end position="217"/>
    </location>
</feature>
<dbReference type="GO" id="GO:0003677">
    <property type="term" value="F:DNA binding"/>
    <property type="evidence" value="ECO:0007669"/>
    <property type="project" value="UniProtKB-UniRule"/>
</dbReference>
<proteinExistence type="predicted"/>
<evidence type="ECO:0000256" key="1">
    <source>
        <dbReference type="ARBA" id="ARBA00023125"/>
    </source>
</evidence>
<evidence type="ECO:0000313" key="6">
    <source>
        <dbReference type="Proteomes" id="UP000078561"/>
    </source>
</evidence>
<dbReference type="SMART" id="SM00398">
    <property type="entry name" value="HMG"/>
    <property type="match status" value="1"/>
</dbReference>
<name>A0A168S3U3_ABSGL</name>
<accession>A0A168S3U3</accession>
<dbReference type="InterPro" id="IPR009071">
    <property type="entry name" value="HMG_box_dom"/>
</dbReference>
<evidence type="ECO:0000256" key="2">
    <source>
        <dbReference type="PROSITE-ProRule" id="PRU00267"/>
    </source>
</evidence>
<dbReference type="InterPro" id="IPR050342">
    <property type="entry name" value="HMGB"/>
</dbReference>
<dbReference type="AlphaFoldDB" id="A0A168S3U3"/>
<organism evidence="5">
    <name type="scientific">Absidia glauca</name>
    <name type="common">Pin mould</name>
    <dbReference type="NCBI Taxonomy" id="4829"/>
    <lineage>
        <taxon>Eukaryota</taxon>
        <taxon>Fungi</taxon>
        <taxon>Fungi incertae sedis</taxon>
        <taxon>Mucoromycota</taxon>
        <taxon>Mucoromycotina</taxon>
        <taxon>Mucoromycetes</taxon>
        <taxon>Mucorales</taxon>
        <taxon>Cunninghamellaceae</taxon>
        <taxon>Absidia</taxon>
    </lineage>
</organism>
<dbReference type="PANTHER" id="PTHR48112">
    <property type="entry name" value="HIGH MOBILITY GROUP PROTEIN DSP1"/>
    <property type="match status" value="1"/>
</dbReference>
<dbReference type="GO" id="GO:0005634">
    <property type="term" value="C:nucleus"/>
    <property type="evidence" value="ECO:0007669"/>
    <property type="project" value="UniProtKB-UniRule"/>
</dbReference>
<feature type="compositionally biased region" description="Acidic residues" evidence="3">
    <location>
        <begin position="187"/>
        <end position="206"/>
    </location>
</feature>
<dbReference type="SUPFAM" id="SSF47095">
    <property type="entry name" value="HMG-box"/>
    <property type="match status" value="1"/>
</dbReference>